<reference evidence="5 6" key="1">
    <citation type="submission" date="2015-04" db="EMBL/GenBank/DDBJ databases">
        <authorList>
            <person name="Syromyatnikov M.Y."/>
            <person name="Popov V.N."/>
        </authorList>
    </citation>
    <scope>NUCLEOTIDE SEQUENCE [LARGE SCALE GENOMIC DNA]</scope>
</reference>
<evidence type="ECO:0000259" key="4">
    <source>
        <dbReference type="Pfam" id="PF04500"/>
    </source>
</evidence>
<keyword evidence="6" id="KW-1185">Reference proteome</keyword>
<evidence type="ECO:0000256" key="2">
    <source>
        <dbReference type="ARBA" id="ARBA00022771"/>
    </source>
</evidence>
<dbReference type="OrthoDB" id="7962512at2759"/>
<gene>
    <name evidence="5" type="ORF">CLUMA_CG005551</name>
</gene>
<evidence type="ECO:0000313" key="5">
    <source>
        <dbReference type="EMBL" id="CRK91933.1"/>
    </source>
</evidence>
<proteinExistence type="predicted"/>
<dbReference type="GO" id="GO:0008270">
    <property type="term" value="F:zinc ion binding"/>
    <property type="evidence" value="ECO:0007669"/>
    <property type="project" value="UniProtKB-KW"/>
</dbReference>
<dbReference type="Proteomes" id="UP000183832">
    <property type="component" value="Unassembled WGS sequence"/>
</dbReference>
<dbReference type="InterPro" id="IPR007588">
    <property type="entry name" value="Znf_FLYWCH"/>
</dbReference>
<evidence type="ECO:0000256" key="3">
    <source>
        <dbReference type="ARBA" id="ARBA00022833"/>
    </source>
</evidence>
<keyword evidence="3" id="KW-0862">Zinc</keyword>
<evidence type="ECO:0000256" key="1">
    <source>
        <dbReference type="ARBA" id="ARBA00022723"/>
    </source>
</evidence>
<dbReference type="AlphaFoldDB" id="A0A1J1HV86"/>
<sequence length="194" mass="22798">MTFLSAFFLPHSLPEDVIHQKTALKVKYTKTKINNLLMKIDYPFGKHQERGKCNEDYLIPYLPKNITKDQETNPNITNRQETKPKKRKFLKPKLKVEYTKDKKYVIMIANGHHFGKYLENGDRSYWRCKFKGELKCPATLIKIGNEVGASKPIKHNHPVIPENNKYLECQKIAKQIKKLKKLNSLKLKFNKNKN</sequence>
<dbReference type="EMBL" id="CVRI01000021">
    <property type="protein sequence ID" value="CRK91933.1"/>
    <property type="molecule type" value="Genomic_DNA"/>
</dbReference>
<dbReference type="Pfam" id="PF04500">
    <property type="entry name" value="FLYWCH"/>
    <property type="match status" value="1"/>
</dbReference>
<keyword evidence="1" id="KW-0479">Metal-binding</keyword>
<name>A0A1J1HV86_9DIPT</name>
<dbReference type="Gene3D" id="2.20.25.240">
    <property type="match status" value="1"/>
</dbReference>
<protein>
    <submittedName>
        <fullName evidence="5">CLUMA_CG005551, isoform A</fullName>
    </submittedName>
</protein>
<feature type="domain" description="FLYWCH-type" evidence="4">
    <location>
        <begin position="99"/>
        <end position="157"/>
    </location>
</feature>
<accession>A0A1J1HV86</accession>
<organism evidence="5 6">
    <name type="scientific">Clunio marinus</name>
    <dbReference type="NCBI Taxonomy" id="568069"/>
    <lineage>
        <taxon>Eukaryota</taxon>
        <taxon>Metazoa</taxon>
        <taxon>Ecdysozoa</taxon>
        <taxon>Arthropoda</taxon>
        <taxon>Hexapoda</taxon>
        <taxon>Insecta</taxon>
        <taxon>Pterygota</taxon>
        <taxon>Neoptera</taxon>
        <taxon>Endopterygota</taxon>
        <taxon>Diptera</taxon>
        <taxon>Nematocera</taxon>
        <taxon>Chironomoidea</taxon>
        <taxon>Chironomidae</taxon>
        <taxon>Clunio</taxon>
    </lineage>
</organism>
<evidence type="ECO:0000313" key="6">
    <source>
        <dbReference type="Proteomes" id="UP000183832"/>
    </source>
</evidence>
<keyword evidence="2" id="KW-0863">Zinc-finger</keyword>